<feature type="compositionally biased region" description="Basic and acidic residues" evidence="1">
    <location>
        <begin position="289"/>
        <end position="313"/>
    </location>
</feature>
<protein>
    <submittedName>
        <fullName evidence="2">Uncharacterized protein</fullName>
    </submittedName>
</protein>
<gene>
    <name evidence="2" type="ORF">IMSHALPRED_006509</name>
</gene>
<accession>A0A8H3ELM7</accession>
<name>A0A8H3ELM7_9LECA</name>
<comment type="caution">
    <text evidence="2">The sequence shown here is derived from an EMBL/GenBank/DDBJ whole genome shotgun (WGS) entry which is preliminary data.</text>
</comment>
<organism evidence="2 3">
    <name type="scientific">Imshaugia aleurites</name>
    <dbReference type="NCBI Taxonomy" id="172621"/>
    <lineage>
        <taxon>Eukaryota</taxon>
        <taxon>Fungi</taxon>
        <taxon>Dikarya</taxon>
        <taxon>Ascomycota</taxon>
        <taxon>Pezizomycotina</taxon>
        <taxon>Lecanoromycetes</taxon>
        <taxon>OSLEUM clade</taxon>
        <taxon>Lecanoromycetidae</taxon>
        <taxon>Lecanorales</taxon>
        <taxon>Lecanorineae</taxon>
        <taxon>Parmeliaceae</taxon>
        <taxon>Imshaugia</taxon>
    </lineage>
</organism>
<dbReference type="AlphaFoldDB" id="A0A8H3ELM7"/>
<feature type="compositionally biased region" description="Acidic residues" evidence="1">
    <location>
        <begin position="244"/>
        <end position="259"/>
    </location>
</feature>
<keyword evidence="3" id="KW-1185">Reference proteome</keyword>
<evidence type="ECO:0000256" key="1">
    <source>
        <dbReference type="SAM" id="MobiDB-lite"/>
    </source>
</evidence>
<feature type="compositionally biased region" description="Acidic residues" evidence="1">
    <location>
        <begin position="267"/>
        <end position="286"/>
    </location>
</feature>
<evidence type="ECO:0000313" key="2">
    <source>
        <dbReference type="EMBL" id="CAF9907830.1"/>
    </source>
</evidence>
<dbReference type="Proteomes" id="UP000664534">
    <property type="component" value="Unassembled WGS sequence"/>
</dbReference>
<reference evidence="2" key="1">
    <citation type="submission" date="2021-03" db="EMBL/GenBank/DDBJ databases">
        <authorList>
            <person name="Tagirdzhanova G."/>
        </authorList>
    </citation>
    <scope>NUCLEOTIDE SEQUENCE</scope>
</reference>
<dbReference type="EMBL" id="CAJPDT010000004">
    <property type="protein sequence ID" value="CAF9907830.1"/>
    <property type="molecule type" value="Genomic_DNA"/>
</dbReference>
<evidence type="ECO:0000313" key="3">
    <source>
        <dbReference type="Proteomes" id="UP000664534"/>
    </source>
</evidence>
<sequence length="313" mass="35474">MTSTLTSRSHCEQISAIQAPSTTPGIVSDSDKTVCFESLPAEVRNKIYRYLFSLQDARVRRWGFGVQREAYVFPTAILRTSRMIHQEAQAVLYSDNLLVLLGLDTSFWFTERLFKFAKNVPINLLGSDAPMPPAAVHIKHRIEDKSDFNKGIVFGSSDFDLVCHALHEVRRSNCSPYQRWSITLLEVPRRGWTSDRLKTSIWDPLKRRQFGLWDYVMDRTGLFETRTEEPDTSSSFDIERYSDGDNEDQNGDGDEDGDEYGGKDGDGDGDEDGDKYEDGDEDEGVEGDGIAKRKEEEAKNKRVNSKDQEAVCA</sequence>
<proteinExistence type="predicted"/>
<feature type="region of interest" description="Disordered" evidence="1">
    <location>
        <begin position="225"/>
        <end position="313"/>
    </location>
</feature>
<dbReference type="OrthoDB" id="5372935at2759"/>